<gene>
    <name evidence="2" type="ORF">HMPREF0654_01910</name>
</gene>
<evidence type="ECO:0000313" key="3">
    <source>
        <dbReference type="Proteomes" id="UP000029538"/>
    </source>
</evidence>
<keyword evidence="1" id="KW-0732">Signal</keyword>
<dbReference type="Proteomes" id="UP000029538">
    <property type="component" value="Unassembled WGS sequence"/>
</dbReference>
<proteinExistence type="predicted"/>
<comment type="caution">
    <text evidence="2">The sequence shown here is derived from an EMBL/GenBank/DDBJ whole genome shotgun (WGS) entry which is preliminary data.</text>
</comment>
<dbReference type="RefSeq" id="WP_036882346.1">
    <property type="nucleotide sequence ID" value="NZ_JRNR01000005.1"/>
</dbReference>
<evidence type="ECO:0000256" key="1">
    <source>
        <dbReference type="SAM" id="SignalP"/>
    </source>
</evidence>
<evidence type="ECO:0008006" key="4">
    <source>
        <dbReference type="Google" id="ProtNLM"/>
    </source>
</evidence>
<feature type="signal peptide" evidence="1">
    <location>
        <begin position="1"/>
        <end position="19"/>
    </location>
</feature>
<organism evidence="2 3">
    <name type="scientific">Prevotella disiens DNF00882</name>
    <dbReference type="NCBI Taxonomy" id="1401075"/>
    <lineage>
        <taxon>Bacteria</taxon>
        <taxon>Pseudomonadati</taxon>
        <taxon>Bacteroidota</taxon>
        <taxon>Bacteroidia</taxon>
        <taxon>Bacteroidales</taxon>
        <taxon>Prevotellaceae</taxon>
        <taxon>Prevotella</taxon>
    </lineage>
</organism>
<feature type="chain" id="PRO_5001925088" description="Lipoprotein" evidence="1">
    <location>
        <begin position="20"/>
        <end position="485"/>
    </location>
</feature>
<accession>A0A096AUC7</accession>
<dbReference type="AlphaFoldDB" id="A0A096AUC7"/>
<reference evidence="2 3" key="1">
    <citation type="submission" date="2014-07" db="EMBL/GenBank/DDBJ databases">
        <authorList>
            <person name="McCorrison J."/>
            <person name="Sanka R."/>
            <person name="Torralba M."/>
            <person name="Gillis M."/>
            <person name="Haft D.H."/>
            <person name="Methe B."/>
            <person name="Sutton G."/>
            <person name="Nelson K.E."/>
        </authorList>
    </citation>
    <scope>NUCLEOTIDE SEQUENCE [LARGE SCALE GENOMIC DNA]</scope>
    <source>
        <strain evidence="2 3">DNF00882</strain>
    </source>
</reference>
<evidence type="ECO:0000313" key="2">
    <source>
        <dbReference type="EMBL" id="KGF50306.1"/>
    </source>
</evidence>
<sequence length="485" mass="56125">MKKYSFCFVLILMLCTSCDDFVFGNMNIDYNENPLEHKEVPHSGADAMVDSLKKKAPFGDAMSNPDQDGAFNNWARCLVMFKEGHSHGDEKFHGNYVYPAAPWRQEEFVIVENNSQKFPTVKVEWEKSIQTVFEKKLGKPAPQQPYIRLIGGDKNLWGVCLYFLDKDGKLLNDEIYKHSDEYQIFFTISDVDDKGNPYRIEDCRGTWEVDKNGKDGKVDEHPVVSPYFEGVDKDENLGHDIFMRRQNATKNLFEYAYRDTWHQNAMADGMREFYNIRLLPPLDATDANSCVSYDKDCVGLKGHINFYYEANEPTSNFRPEIDGRYGTGENKDTWPFMVKGFSGESVAYSRPSYILPYFYLSVRVMKCQKGKKAYIPKATIANKELDYAGYWDWMKSEKACAPFYNPFWQSKNTTLEVPEWKELIRFNIPIKVYCNRFDSDPTNASPAEPYYFYLGREIGLTGKQAYEASQNVKTHGFGAFGNWFL</sequence>
<protein>
    <recommendedName>
        <fullName evidence="4">Lipoprotein</fullName>
    </recommendedName>
</protein>
<dbReference type="EMBL" id="JRNR01000005">
    <property type="protein sequence ID" value="KGF50306.1"/>
    <property type="molecule type" value="Genomic_DNA"/>
</dbReference>
<name>A0A096AUC7_9BACT</name>